<reference evidence="2" key="1">
    <citation type="journal article" date="2020" name="Nat. Ecol. Evol.">
        <title>Deeply conserved synteny resolves early events in vertebrate evolution.</title>
        <authorList>
            <person name="Simakov O."/>
            <person name="Marletaz F."/>
            <person name="Yue J.X."/>
            <person name="O'Connell B."/>
            <person name="Jenkins J."/>
            <person name="Brandt A."/>
            <person name="Calef R."/>
            <person name="Tung C.H."/>
            <person name="Huang T.K."/>
            <person name="Schmutz J."/>
            <person name="Satoh N."/>
            <person name="Yu J.K."/>
            <person name="Putnam N.H."/>
            <person name="Green R.E."/>
            <person name="Rokhsar D.S."/>
        </authorList>
    </citation>
    <scope>NUCLEOTIDE SEQUENCE [LARGE SCALE GENOMIC DNA]</scope>
    <source>
        <strain evidence="2">S238N-H82</strain>
    </source>
</reference>
<keyword evidence="1" id="KW-1133">Transmembrane helix</keyword>
<keyword evidence="2" id="KW-1185">Reference proteome</keyword>
<dbReference type="OrthoDB" id="10040187at2759"/>
<feature type="transmembrane region" description="Helical" evidence="1">
    <location>
        <begin position="43"/>
        <end position="62"/>
    </location>
</feature>
<name>A0A9J7MHS8_BRAFL</name>
<feature type="transmembrane region" description="Helical" evidence="1">
    <location>
        <begin position="116"/>
        <end position="140"/>
    </location>
</feature>
<organism evidence="2 3">
    <name type="scientific">Branchiostoma floridae</name>
    <name type="common">Florida lancelet</name>
    <name type="synonym">Amphioxus</name>
    <dbReference type="NCBI Taxonomy" id="7739"/>
    <lineage>
        <taxon>Eukaryota</taxon>
        <taxon>Metazoa</taxon>
        <taxon>Chordata</taxon>
        <taxon>Cephalochordata</taxon>
        <taxon>Leptocardii</taxon>
        <taxon>Amphioxiformes</taxon>
        <taxon>Branchiostomatidae</taxon>
        <taxon>Branchiostoma</taxon>
    </lineage>
</organism>
<evidence type="ECO:0000313" key="2">
    <source>
        <dbReference type="Proteomes" id="UP000001554"/>
    </source>
</evidence>
<dbReference type="KEGG" id="bfo:118410398"/>
<proteinExistence type="predicted"/>
<dbReference type="Proteomes" id="UP000001554">
    <property type="component" value="Chromosome 2"/>
</dbReference>
<evidence type="ECO:0000313" key="3">
    <source>
        <dbReference type="RefSeq" id="XP_035667985.1"/>
    </source>
</evidence>
<dbReference type="AlphaFoldDB" id="A0A9J7MHS8"/>
<accession>A0A9J7MHS8</accession>
<sequence length="166" mass="17807">MRTEPADVSPYLTLGWYTCCVGPDTEAENRNITLNGTMELKQITSNLFCVLLLILLALESHVHANDGNLTTTSTTDGNVTHNPHDVHSHPHTHVHTTAVGIDHGGIDTIDWTSTPVIIGIVGAAIGVLGLVIAIVCAVRAGKAQSKVRRLQSKGPEYRELNQMPSA</sequence>
<dbReference type="RefSeq" id="XP_035667985.1">
    <property type="nucleotide sequence ID" value="XM_035812092.1"/>
</dbReference>
<dbReference type="OMA" id="EYRELNQ"/>
<reference evidence="3" key="2">
    <citation type="submission" date="2025-08" db="UniProtKB">
        <authorList>
            <consortium name="RefSeq"/>
        </authorList>
    </citation>
    <scope>IDENTIFICATION</scope>
    <source>
        <strain evidence="3">S238N-H82</strain>
        <tissue evidence="3">Testes</tissue>
    </source>
</reference>
<keyword evidence="1" id="KW-0812">Transmembrane</keyword>
<keyword evidence="1" id="KW-0472">Membrane</keyword>
<dbReference type="GeneID" id="118410398"/>
<protein>
    <submittedName>
        <fullName evidence="3">Uncharacterized protein LOC118410398</fullName>
    </submittedName>
</protein>
<evidence type="ECO:0000256" key="1">
    <source>
        <dbReference type="SAM" id="Phobius"/>
    </source>
</evidence>
<gene>
    <name evidence="3" type="primary">LOC118410398</name>
</gene>